<accession>A0AAD5PUE4</accession>
<name>A0AAD5PUE4_9CRUS</name>
<protein>
    <submittedName>
        <fullName evidence="1">Uncharacterized protein</fullName>
    </submittedName>
</protein>
<dbReference type="Proteomes" id="UP000820818">
    <property type="component" value="Linkage Group LG4"/>
</dbReference>
<dbReference type="AlphaFoldDB" id="A0AAD5PUE4"/>
<dbReference type="EMBL" id="WJBH02000004">
    <property type="protein sequence ID" value="KAI9560266.1"/>
    <property type="molecule type" value="Genomic_DNA"/>
</dbReference>
<evidence type="ECO:0000313" key="2">
    <source>
        <dbReference type="Proteomes" id="UP000820818"/>
    </source>
</evidence>
<sequence>MTPPFHPRVHRTIYIDLVTRYVAIHHVVKDEKTRKVNMYGTAATMTYDVELARSHAHLRFCCVIRILLDFPVASCIHRRSWAFAAIDGKTTKGALRTQCLFATPFDCLFFLWEGKHALYNKAWLISQVLIGCQKLALPDCGILGGRRRRKKGPSYIIDREEVEIKHFFHHWIDDRFSSFCDDDKSRMCCRCQKINNEQRSFVHFVNGGKKDVHPFHNFRLLTGSALLLSVQSPKHFRSSNVSGSVGSSDSKMPVRFLVTTQFQRALGLYTREVENAPL</sequence>
<gene>
    <name evidence="1" type="ORF">GHT06_014280</name>
</gene>
<organism evidence="1 2">
    <name type="scientific">Daphnia sinensis</name>
    <dbReference type="NCBI Taxonomy" id="1820382"/>
    <lineage>
        <taxon>Eukaryota</taxon>
        <taxon>Metazoa</taxon>
        <taxon>Ecdysozoa</taxon>
        <taxon>Arthropoda</taxon>
        <taxon>Crustacea</taxon>
        <taxon>Branchiopoda</taxon>
        <taxon>Diplostraca</taxon>
        <taxon>Cladocera</taxon>
        <taxon>Anomopoda</taxon>
        <taxon>Daphniidae</taxon>
        <taxon>Daphnia</taxon>
        <taxon>Daphnia similis group</taxon>
    </lineage>
</organism>
<reference evidence="1 2" key="1">
    <citation type="submission" date="2022-05" db="EMBL/GenBank/DDBJ databases">
        <title>A multi-omics perspective on studying reproductive biology in Daphnia sinensis.</title>
        <authorList>
            <person name="Jia J."/>
        </authorList>
    </citation>
    <scope>NUCLEOTIDE SEQUENCE [LARGE SCALE GENOMIC DNA]</scope>
    <source>
        <strain evidence="1 2">WSL</strain>
    </source>
</reference>
<proteinExistence type="predicted"/>
<keyword evidence="2" id="KW-1185">Reference proteome</keyword>
<comment type="caution">
    <text evidence="1">The sequence shown here is derived from an EMBL/GenBank/DDBJ whole genome shotgun (WGS) entry which is preliminary data.</text>
</comment>
<evidence type="ECO:0000313" key="1">
    <source>
        <dbReference type="EMBL" id="KAI9560266.1"/>
    </source>
</evidence>